<sequence>MISKELLDILVCPETKEDLSPADSALIDSLNARIAQGAIKNRGGNRVTEKIDAGLVRKDGAYLYPVRNDIPIMLIDEALPLNGQ</sequence>
<evidence type="ECO:0008006" key="3">
    <source>
        <dbReference type="Google" id="ProtNLM"/>
    </source>
</evidence>
<dbReference type="EMBL" id="MFYX01000110">
    <property type="protein sequence ID" value="OGK02293.1"/>
    <property type="molecule type" value="Genomic_DNA"/>
</dbReference>
<accession>A0A1F7F6S3</accession>
<gene>
    <name evidence="1" type="ORF">A2519_16625</name>
</gene>
<reference evidence="1 2" key="1">
    <citation type="journal article" date="2016" name="Nat. Commun.">
        <title>Thousands of microbial genomes shed light on interconnected biogeochemical processes in an aquifer system.</title>
        <authorList>
            <person name="Anantharaman K."/>
            <person name="Brown C.T."/>
            <person name="Hug L.A."/>
            <person name="Sharon I."/>
            <person name="Castelle C.J."/>
            <person name="Probst A.J."/>
            <person name="Thomas B.C."/>
            <person name="Singh A."/>
            <person name="Wilkins M.J."/>
            <person name="Karaoz U."/>
            <person name="Brodie E.L."/>
            <person name="Williams K.H."/>
            <person name="Hubbard S.S."/>
            <person name="Banfield J.F."/>
        </authorList>
    </citation>
    <scope>NUCLEOTIDE SEQUENCE [LARGE SCALE GENOMIC DNA]</scope>
</reference>
<dbReference type="AlphaFoldDB" id="A0A1F7F6S3"/>
<name>A0A1F7F6S3_UNCRA</name>
<protein>
    <recommendedName>
        <fullName evidence="3">Trm112 family protein</fullName>
    </recommendedName>
</protein>
<dbReference type="Gene3D" id="2.20.25.10">
    <property type="match status" value="1"/>
</dbReference>
<evidence type="ECO:0000313" key="2">
    <source>
        <dbReference type="Proteomes" id="UP000179243"/>
    </source>
</evidence>
<evidence type="ECO:0000313" key="1">
    <source>
        <dbReference type="EMBL" id="OGK02293.1"/>
    </source>
</evidence>
<proteinExistence type="predicted"/>
<comment type="caution">
    <text evidence="1">The sequence shown here is derived from an EMBL/GenBank/DDBJ whole genome shotgun (WGS) entry which is preliminary data.</text>
</comment>
<dbReference type="SUPFAM" id="SSF158997">
    <property type="entry name" value="Trm112p-like"/>
    <property type="match status" value="1"/>
</dbReference>
<organism evidence="1 2">
    <name type="scientific">Candidatus Raymondbacteria bacterium RIFOXYD12_FULL_49_13</name>
    <dbReference type="NCBI Taxonomy" id="1817890"/>
    <lineage>
        <taxon>Bacteria</taxon>
        <taxon>Raymondiibacteriota</taxon>
    </lineage>
</organism>
<dbReference type="Proteomes" id="UP000179243">
    <property type="component" value="Unassembled WGS sequence"/>
</dbReference>